<dbReference type="InterPro" id="IPR001357">
    <property type="entry name" value="BRCT_dom"/>
</dbReference>
<organism evidence="3 4">
    <name type="scientific">Sodiomyces alkalinus (strain CBS 110278 / VKM F-3762 / F11)</name>
    <name type="common">Alkaliphilic filamentous fungus</name>
    <dbReference type="NCBI Taxonomy" id="1314773"/>
    <lineage>
        <taxon>Eukaryota</taxon>
        <taxon>Fungi</taxon>
        <taxon>Dikarya</taxon>
        <taxon>Ascomycota</taxon>
        <taxon>Pezizomycotina</taxon>
        <taxon>Sordariomycetes</taxon>
        <taxon>Hypocreomycetidae</taxon>
        <taxon>Glomerellales</taxon>
        <taxon>Plectosphaerellaceae</taxon>
        <taxon>Sodiomyces</taxon>
    </lineage>
</organism>
<dbReference type="Pfam" id="PF00533">
    <property type="entry name" value="BRCT"/>
    <property type="match status" value="1"/>
</dbReference>
<dbReference type="Proteomes" id="UP000272025">
    <property type="component" value="Unassembled WGS sequence"/>
</dbReference>
<feature type="region of interest" description="Disordered" evidence="1">
    <location>
        <begin position="288"/>
        <end position="319"/>
    </location>
</feature>
<dbReference type="GeneID" id="39583731"/>
<gene>
    <name evidence="3" type="ORF">SODALDRAFT_392255</name>
</gene>
<feature type="compositionally biased region" description="Polar residues" evidence="1">
    <location>
        <begin position="302"/>
        <end position="319"/>
    </location>
</feature>
<dbReference type="OrthoDB" id="342264at2759"/>
<dbReference type="Gene3D" id="3.40.50.10190">
    <property type="entry name" value="BRCT domain"/>
    <property type="match status" value="1"/>
</dbReference>
<evidence type="ECO:0000256" key="1">
    <source>
        <dbReference type="SAM" id="MobiDB-lite"/>
    </source>
</evidence>
<dbReference type="AlphaFoldDB" id="A0A3N2Q7T8"/>
<feature type="domain" description="BRCT" evidence="2">
    <location>
        <begin position="1"/>
        <end position="98"/>
    </location>
</feature>
<keyword evidence="4" id="KW-1185">Reference proteome</keyword>
<dbReference type="InterPro" id="IPR036420">
    <property type="entry name" value="BRCT_dom_sf"/>
</dbReference>
<accession>A0A3N2Q7T8</accession>
<evidence type="ECO:0000313" key="4">
    <source>
        <dbReference type="Proteomes" id="UP000272025"/>
    </source>
</evidence>
<dbReference type="PROSITE" id="PS50172">
    <property type="entry name" value="BRCT"/>
    <property type="match status" value="1"/>
</dbReference>
<dbReference type="RefSeq" id="XP_028470647.1">
    <property type="nucleotide sequence ID" value="XM_028615254.1"/>
</dbReference>
<evidence type="ECO:0000313" key="3">
    <source>
        <dbReference type="EMBL" id="ROT42841.1"/>
    </source>
</evidence>
<reference evidence="3 4" key="1">
    <citation type="journal article" date="2018" name="Mol. Ecol.">
        <title>The obligate alkalophilic soda-lake fungus Sodiomyces alkalinus has shifted to a protein diet.</title>
        <authorList>
            <person name="Grum-Grzhimaylo A.A."/>
            <person name="Falkoski D.L."/>
            <person name="van den Heuvel J."/>
            <person name="Valero-Jimenez C.A."/>
            <person name="Min B."/>
            <person name="Choi I.G."/>
            <person name="Lipzen A."/>
            <person name="Daum C.G."/>
            <person name="Aanen D.K."/>
            <person name="Tsang A."/>
            <person name="Henrissat B."/>
            <person name="Bilanenko E.N."/>
            <person name="de Vries R.P."/>
            <person name="van Kan J.A.L."/>
            <person name="Grigoriev I.V."/>
            <person name="Debets A.J.M."/>
        </authorList>
    </citation>
    <scope>NUCLEOTIDE SEQUENCE [LARGE SCALE GENOMIC DNA]</scope>
    <source>
        <strain evidence="3 4">F11</strain>
    </source>
</reference>
<protein>
    <recommendedName>
        <fullName evidence="2">BRCT domain-containing protein</fullName>
    </recommendedName>
</protein>
<dbReference type="SUPFAM" id="SSF52113">
    <property type="entry name" value="BRCT domain"/>
    <property type="match status" value="1"/>
</dbReference>
<dbReference type="STRING" id="1314773.A0A3N2Q7T8"/>
<evidence type="ECO:0000259" key="2">
    <source>
        <dbReference type="PROSITE" id="PS50172"/>
    </source>
</evidence>
<proteinExistence type="predicted"/>
<sequence length="319" mass="37276">MVRGIFKNLVIATAAPMPDQFTDENLNSWITQRKGRFTKDLDDSVTHLLCTTEQYKSRNKIPRMKEALLRKKLRIVHLDWLDFSCNRNRKLPEKDFNFQALRDEEKAQKRLLMAKTKAKKNLAMGERWINPDLYTTFVDKYNFEYKAELARTTQDEFGTDHEKYVLHLFQSNAKPRLYWFAAKMYKKTEGKCWREAGIHRPRDCSGSFKSELASFKAFFKLKTGIDWCDRIWKAGTRVDGYHFQYRPPTGGKPVGGSLANGWTVEECWVQNRELRLLYQELFGDEYDESLDQNGGQGPSGHDGQSGSNTTSHWPDQQWC</sequence>
<dbReference type="EMBL" id="ML119051">
    <property type="protein sequence ID" value="ROT42841.1"/>
    <property type="molecule type" value="Genomic_DNA"/>
</dbReference>
<name>A0A3N2Q7T8_SODAK</name>